<evidence type="ECO:0000313" key="2">
    <source>
        <dbReference type="EMBL" id="MBP2171374.1"/>
    </source>
</evidence>
<evidence type="ECO:0000256" key="1">
    <source>
        <dbReference type="SAM" id="Phobius"/>
    </source>
</evidence>
<gene>
    <name evidence="2" type="ORF">J2125_004566</name>
</gene>
<keyword evidence="1" id="KW-1133">Transmembrane helix</keyword>
<name>A0ABS4PFE5_9GAMM</name>
<feature type="transmembrane region" description="Helical" evidence="1">
    <location>
        <begin position="54"/>
        <end position="77"/>
    </location>
</feature>
<proteinExistence type="predicted"/>
<feature type="transmembrane region" description="Helical" evidence="1">
    <location>
        <begin position="7"/>
        <end position="26"/>
    </location>
</feature>
<dbReference type="RefSeq" id="WP_017802316.1">
    <property type="nucleotide sequence ID" value="NZ_JAGGMQ010000001.1"/>
</dbReference>
<keyword evidence="1" id="KW-0812">Transmembrane</keyword>
<keyword evidence="1" id="KW-0472">Membrane</keyword>
<sequence length="80" mass="9158">MTKLKKNLIFVASALIYFFMLPEILFKHLSDDGYHFVAGLTNPFNIFGSDANSLIVTLIIMPLLFAWLTVTVFNRIFSKK</sequence>
<comment type="caution">
    <text evidence="2">The sequence shown here is derived from an EMBL/GenBank/DDBJ whole genome shotgun (WGS) entry which is preliminary data.</text>
</comment>
<organism evidence="2 3">
    <name type="scientific">Winslowiella toletana</name>
    <dbReference type="NCBI Taxonomy" id="92490"/>
    <lineage>
        <taxon>Bacteria</taxon>
        <taxon>Pseudomonadati</taxon>
        <taxon>Pseudomonadota</taxon>
        <taxon>Gammaproteobacteria</taxon>
        <taxon>Enterobacterales</taxon>
        <taxon>Erwiniaceae</taxon>
        <taxon>Winslowiella</taxon>
    </lineage>
</organism>
<dbReference type="EMBL" id="JAGGMQ010000001">
    <property type="protein sequence ID" value="MBP2171374.1"/>
    <property type="molecule type" value="Genomic_DNA"/>
</dbReference>
<protein>
    <submittedName>
        <fullName evidence="2">Uncharacterized protein</fullName>
    </submittedName>
</protein>
<keyword evidence="3" id="KW-1185">Reference proteome</keyword>
<evidence type="ECO:0000313" key="3">
    <source>
        <dbReference type="Proteomes" id="UP001195624"/>
    </source>
</evidence>
<accession>A0ABS4PFE5</accession>
<dbReference type="Proteomes" id="UP001195624">
    <property type="component" value="Unassembled WGS sequence"/>
</dbReference>
<reference evidence="3" key="1">
    <citation type="submission" date="2023-07" db="EMBL/GenBank/DDBJ databases">
        <title>Genome mining of underrepresented organisms for secondary metabolites.</title>
        <authorList>
            <person name="D'Agostino P.M."/>
        </authorList>
    </citation>
    <scope>NUCLEOTIDE SEQUENCE [LARGE SCALE GENOMIC DNA]</scope>
    <source>
        <strain evidence="3">WS4403</strain>
    </source>
</reference>